<dbReference type="Proteomes" id="UP000008312">
    <property type="component" value="Unassembled WGS sequence"/>
</dbReference>
<proteinExistence type="predicted"/>
<protein>
    <submittedName>
        <fullName evidence="1">Uncharacterized protein</fullName>
    </submittedName>
</protein>
<dbReference type="GeneID" id="24917416"/>
<accession>D8LV07</accession>
<dbReference type="InParanoid" id="D8LV07"/>
<dbReference type="EMBL" id="FN668638">
    <property type="protein sequence ID" value="CBK19646.2"/>
    <property type="molecule type" value="Genomic_DNA"/>
</dbReference>
<sequence>MISQSDIMDQFPVSCYPAAEKISRPHHRRGKQIGIDFVYTPACDTILCPIVENDSNSCASVTSDVSDNFLVALSNF</sequence>
<dbReference type="AlphaFoldDB" id="D8LV07"/>
<organism evidence="1">
    <name type="scientific">Blastocystis hominis</name>
    <dbReference type="NCBI Taxonomy" id="12968"/>
    <lineage>
        <taxon>Eukaryota</taxon>
        <taxon>Sar</taxon>
        <taxon>Stramenopiles</taxon>
        <taxon>Bigyra</taxon>
        <taxon>Opalozoa</taxon>
        <taxon>Opalinata</taxon>
        <taxon>Blastocystidae</taxon>
        <taxon>Blastocystis</taxon>
    </lineage>
</organism>
<dbReference type="RefSeq" id="XP_012893694.1">
    <property type="nucleotide sequence ID" value="XM_013038240.1"/>
</dbReference>
<evidence type="ECO:0000313" key="2">
    <source>
        <dbReference type="Proteomes" id="UP000008312"/>
    </source>
</evidence>
<reference evidence="1" key="1">
    <citation type="submission" date="2010-02" db="EMBL/GenBank/DDBJ databases">
        <title>Sequencing and annotation of the Blastocystis hominis genome.</title>
        <authorList>
            <person name="Wincker P."/>
        </authorList>
    </citation>
    <scope>NUCLEOTIDE SEQUENCE</scope>
    <source>
        <strain evidence="1">Singapore isolate B</strain>
    </source>
</reference>
<keyword evidence="2" id="KW-1185">Reference proteome</keyword>
<name>D8LV07_BLAHO</name>
<gene>
    <name evidence="1" type="ORF">GSBLH_T00000094001</name>
</gene>
<evidence type="ECO:0000313" key="1">
    <source>
        <dbReference type="EMBL" id="CBK19646.2"/>
    </source>
</evidence>